<dbReference type="InterPro" id="IPR016163">
    <property type="entry name" value="Ald_DH_C"/>
</dbReference>
<evidence type="ECO:0000259" key="3">
    <source>
        <dbReference type="Pfam" id="PF00171"/>
    </source>
</evidence>
<accession>A0A211ZVE4</accession>
<organism evidence="4 5">
    <name type="scientific">Inquilinus limosus</name>
    <dbReference type="NCBI Taxonomy" id="171674"/>
    <lineage>
        <taxon>Bacteria</taxon>
        <taxon>Pseudomonadati</taxon>
        <taxon>Pseudomonadota</taxon>
        <taxon>Alphaproteobacteria</taxon>
        <taxon>Rhodospirillales</taxon>
        <taxon>Rhodospirillaceae</taxon>
        <taxon>Inquilinus</taxon>
    </lineage>
</organism>
<dbReference type="RefSeq" id="WP_088149221.1">
    <property type="nucleotide sequence ID" value="NZ_NHON01000001.1"/>
</dbReference>
<gene>
    <name evidence="4" type="ORF">BWR60_01495</name>
</gene>
<evidence type="ECO:0000256" key="1">
    <source>
        <dbReference type="ARBA" id="ARBA00009986"/>
    </source>
</evidence>
<comment type="caution">
    <text evidence="4">The sequence shown here is derived from an EMBL/GenBank/DDBJ whole genome shotgun (WGS) entry which is preliminary data.</text>
</comment>
<feature type="domain" description="Aldehyde dehydrogenase" evidence="3">
    <location>
        <begin position="2"/>
        <end position="453"/>
    </location>
</feature>
<dbReference type="Gene3D" id="3.40.309.10">
    <property type="entry name" value="Aldehyde Dehydrogenase, Chain A, domain 2"/>
    <property type="match status" value="1"/>
</dbReference>
<reference evidence="5" key="1">
    <citation type="submission" date="2017-05" db="EMBL/GenBank/DDBJ databases">
        <authorList>
            <person name="Macchi M."/>
            <person name="Festa S."/>
            <person name="Coppotelli B.M."/>
            <person name="Morelli I.S."/>
        </authorList>
    </citation>
    <scope>NUCLEOTIDE SEQUENCE [LARGE SCALE GENOMIC DNA]</scope>
    <source>
        <strain evidence="5">I</strain>
    </source>
</reference>
<dbReference type="GO" id="GO:0008911">
    <property type="term" value="F:lactaldehyde dehydrogenase (NAD+) activity"/>
    <property type="evidence" value="ECO:0007669"/>
    <property type="project" value="TreeGrafter"/>
</dbReference>
<evidence type="ECO:0000313" key="4">
    <source>
        <dbReference type="EMBL" id="OWJ69233.1"/>
    </source>
</evidence>
<evidence type="ECO:0000313" key="5">
    <source>
        <dbReference type="Proteomes" id="UP000196655"/>
    </source>
</evidence>
<dbReference type="AlphaFoldDB" id="A0A211ZVE4"/>
<dbReference type="InterPro" id="IPR016162">
    <property type="entry name" value="Ald_DH_N"/>
</dbReference>
<comment type="similarity">
    <text evidence="1">Belongs to the aldehyde dehydrogenase family.</text>
</comment>
<dbReference type="CDD" id="cd07148">
    <property type="entry name" value="ALDH_RL0313"/>
    <property type="match status" value="1"/>
</dbReference>
<sequence>MVEVVQAFDRGRIAELPTDDAPALEAKLAAARARFQDRAGWLQPHERMAVLHRLAGLVETRRETFAMLIAREGGKPYSDALVETDRAIDGIRNAADLLRSRGGVEIPMGLTPASENRRAWTIKEPIGVVAAISAFNHPLNLIVHQVAPAIATGCPVIVKPAMATPLCCVELVKLVHDAGMPEGWVQTLLPESRDLSESFVTDARVAFLSFIGSAAVGWRLRSILAPGTRCALEHGGVAPVIVDRSADLDAIIEPIAKGGYYHAGQVCVSVQRIYVHAEIKQAFVDRFAARVGQLRVGDPTRADTEVGPLITPKESERVESWIAEAVAGGARRIGGERFSTTTLQPAILVEPPKDAKVSTHEIFGPVTCVYGYDEIDEAIGAANSLSVAFQASIFTRELDVALDAAERLDASAVMVNDHSAFRTDWMPFAGRRESGYGVGGIPYTAREMTAEKMIVFKR</sequence>
<dbReference type="InterPro" id="IPR051020">
    <property type="entry name" value="ALDH-related_metabolic_enz"/>
</dbReference>
<keyword evidence="2" id="KW-0560">Oxidoreductase</keyword>
<protein>
    <submittedName>
        <fullName evidence="4">Aldehyde dehydrogenase</fullName>
    </submittedName>
</protein>
<dbReference type="PANTHER" id="PTHR42991:SF1">
    <property type="entry name" value="ALDEHYDE DEHYDROGENASE"/>
    <property type="match status" value="1"/>
</dbReference>
<dbReference type="SUPFAM" id="SSF53720">
    <property type="entry name" value="ALDH-like"/>
    <property type="match status" value="1"/>
</dbReference>
<dbReference type="InterPro" id="IPR016161">
    <property type="entry name" value="Ald_DH/histidinol_DH"/>
</dbReference>
<dbReference type="PANTHER" id="PTHR42991">
    <property type="entry name" value="ALDEHYDE DEHYDROGENASE"/>
    <property type="match status" value="1"/>
</dbReference>
<evidence type="ECO:0000256" key="2">
    <source>
        <dbReference type="ARBA" id="ARBA00023002"/>
    </source>
</evidence>
<name>A0A211ZVE4_9PROT</name>
<dbReference type="EMBL" id="NHON01000001">
    <property type="protein sequence ID" value="OWJ69233.1"/>
    <property type="molecule type" value="Genomic_DNA"/>
</dbReference>
<proteinExistence type="inferred from homology"/>
<dbReference type="Pfam" id="PF00171">
    <property type="entry name" value="Aldedh"/>
    <property type="match status" value="1"/>
</dbReference>
<dbReference type="Proteomes" id="UP000196655">
    <property type="component" value="Unassembled WGS sequence"/>
</dbReference>
<keyword evidence="5" id="KW-1185">Reference proteome</keyword>
<dbReference type="Gene3D" id="3.40.605.10">
    <property type="entry name" value="Aldehyde Dehydrogenase, Chain A, domain 1"/>
    <property type="match status" value="1"/>
</dbReference>
<dbReference type="InterPro" id="IPR015590">
    <property type="entry name" value="Aldehyde_DH_dom"/>
</dbReference>
<dbReference type="OrthoDB" id="9772584at2"/>